<dbReference type="PANTHER" id="PTHR22812">
    <property type="entry name" value="CHROMOBOX PROTEIN"/>
    <property type="match status" value="1"/>
</dbReference>
<accession>A0A9P4HHW3</accession>
<dbReference type="EMBL" id="ML978164">
    <property type="protein sequence ID" value="KAF2033864.1"/>
    <property type="molecule type" value="Genomic_DNA"/>
</dbReference>
<dbReference type="CDD" id="cd00024">
    <property type="entry name" value="CD_CSD"/>
    <property type="match status" value="1"/>
</dbReference>
<evidence type="ECO:0000256" key="2">
    <source>
        <dbReference type="ARBA" id="ARBA00011353"/>
    </source>
</evidence>
<dbReference type="InterPro" id="IPR000953">
    <property type="entry name" value="Chromo/chromo_shadow_dom"/>
</dbReference>
<protein>
    <recommendedName>
        <fullName evidence="5">Chromo domain-containing protein</fullName>
    </recommendedName>
</protein>
<dbReference type="GO" id="GO:0005634">
    <property type="term" value="C:nucleus"/>
    <property type="evidence" value="ECO:0007669"/>
    <property type="project" value="UniProtKB-SubCell"/>
</dbReference>
<dbReference type="GO" id="GO:0006338">
    <property type="term" value="P:chromatin remodeling"/>
    <property type="evidence" value="ECO:0007669"/>
    <property type="project" value="UniProtKB-ARBA"/>
</dbReference>
<dbReference type="AlphaFoldDB" id="A0A9P4HHW3"/>
<evidence type="ECO:0000259" key="5">
    <source>
        <dbReference type="PROSITE" id="PS50013"/>
    </source>
</evidence>
<dbReference type="SUPFAM" id="SSF54160">
    <property type="entry name" value="Chromo domain-like"/>
    <property type="match status" value="1"/>
</dbReference>
<keyword evidence="7" id="KW-1185">Reference proteome</keyword>
<evidence type="ECO:0000313" key="6">
    <source>
        <dbReference type="EMBL" id="KAF2033864.1"/>
    </source>
</evidence>
<organism evidence="6 7">
    <name type="scientific">Setomelanomma holmii</name>
    <dbReference type="NCBI Taxonomy" id="210430"/>
    <lineage>
        <taxon>Eukaryota</taxon>
        <taxon>Fungi</taxon>
        <taxon>Dikarya</taxon>
        <taxon>Ascomycota</taxon>
        <taxon>Pezizomycotina</taxon>
        <taxon>Dothideomycetes</taxon>
        <taxon>Pleosporomycetidae</taxon>
        <taxon>Pleosporales</taxon>
        <taxon>Pleosporineae</taxon>
        <taxon>Phaeosphaeriaceae</taxon>
        <taxon>Setomelanomma</taxon>
    </lineage>
</organism>
<comment type="subunit">
    <text evidence="2">Component of the NuA4 histone acetyltransferase complex.</text>
</comment>
<dbReference type="Proteomes" id="UP000799777">
    <property type="component" value="Unassembled WGS sequence"/>
</dbReference>
<evidence type="ECO:0000313" key="7">
    <source>
        <dbReference type="Proteomes" id="UP000799777"/>
    </source>
</evidence>
<dbReference type="OrthoDB" id="433924at2759"/>
<comment type="caution">
    <text evidence="6">The sequence shown here is derived from an EMBL/GenBank/DDBJ whole genome shotgun (WGS) entry which is preliminary data.</text>
</comment>
<feature type="region of interest" description="Disordered" evidence="4">
    <location>
        <begin position="1"/>
        <end position="24"/>
    </location>
</feature>
<feature type="compositionally biased region" description="Basic residues" evidence="4">
    <location>
        <begin position="189"/>
        <end position="204"/>
    </location>
</feature>
<reference evidence="6" key="1">
    <citation type="journal article" date="2020" name="Stud. Mycol.">
        <title>101 Dothideomycetes genomes: a test case for predicting lifestyles and emergence of pathogens.</title>
        <authorList>
            <person name="Haridas S."/>
            <person name="Albert R."/>
            <person name="Binder M."/>
            <person name="Bloem J."/>
            <person name="Labutti K."/>
            <person name="Salamov A."/>
            <person name="Andreopoulos B."/>
            <person name="Baker S."/>
            <person name="Barry K."/>
            <person name="Bills G."/>
            <person name="Bluhm B."/>
            <person name="Cannon C."/>
            <person name="Castanera R."/>
            <person name="Culley D."/>
            <person name="Daum C."/>
            <person name="Ezra D."/>
            <person name="Gonzalez J."/>
            <person name="Henrissat B."/>
            <person name="Kuo A."/>
            <person name="Liang C."/>
            <person name="Lipzen A."/>
            <person name="Lutzoni F."/>
            <person name="Magnuson J."/>
            <person name="Mondo S."/>
            <person name="Nolan M."/>
            <person name="Ohm R."/>
            <person name="Pangilinan J."/>
            <person name="Park H.-J."/>
            <person name="Ramirez L."/>
            <person name="Alfaro M."/>
            <person name="Sun H."/>
            <person name="Tritt A."/>
            <person name="Yoshinaga Y."/>
            <person name="Zwiers L.-H."/>
            <person name="Turgeon B."/>
            <person name="Goodwin S."/>
            <person name="Spatafora J."/>
            <person name="Crous P."/>
            <person name="Grigoriev I."/>
        </authorList>
    </citation>
    <scope>NUCLEOTIDE SEQUENCE</scope>
    <source>
        <strain evidence="6">CBS 110217</strain>
    </source>
</reference>
<feature type="region of interest" description="Disordered" evidence="4">
    <location>
        <begin position="335"/>
        <end position="383"/>
    </location>
</feature>
<dbReference type="SMART" id="SM00298">
    <property type="entry name" value="CHROMO"/>
    <property type="match status" value="1"/>
</dbReference>
<gene>
    <name evidence="6" type="ORF">EK21DRAFT_97980</name>
</gene>
<dbReference type="Pfam" id="PF00385">
    <property type="entry name" value="Chromo"/>
    <property type="match status" value="1"/>
</dbReference>
<name>A0A9P4HHW3_9PLEO</name>
<evidence type="ECO:0000256" key="4">
    <source>
        <dbReference type="SAM" id="MobiDB-lite"/>
    </source>
</evidence>
<sequence length="516" mass="58175">MSVRGPRGGRGRGRGSERGRGRGGKTMVWEWESYTPGPEVYDQLWHIRKEPAKVTPFLPTECPLPNARTRILDRRQSEGEIQRNFYIIEVTHMKKRGSSTLSDADEVTDSVETVHADLSRILEFVSPDELERFENEQFSIEAEAEEVARRAEAEEVAHRRLDNNARMAGVGKGSRMLSGLGRDAETRIRGRPRGRGRGRGRGSWRGRGALVMNGRLSEMDEDAREELVDAEPVEALLRAEDALQQIIAVSESDDDSEADRHNHNSPGIARSAFVANSALPVSPVASLRRINGISKARSRRPERPSDGSFNIDLIDADARSMSSAALQLRLEDDFSGRSDDISDEEVESVDQHRGKRRRTESTVSQRRESQQRTTYSAPHPRRTYPQLPFFSATEGAISNSDASDESIRAQPHTAVYHGIHPASRTSADHDTIAVQSPRYGEEKETNDEDDAEKYVVVEAIIEHYRESGRKYYLVKWQDYEDSHDWLPEEDLEGAAELVAEYDEKVRRRSGKQEAVK</sequence>
<evidence type="ECO:0000256" key="3">
    <source>
        <dbReference type="ARBA" id="ARBA00023242"/>
    </source>
</evidence>
<dbReference type="Gene3D" id="2.40.50.40">
    <property type="match status" value="1"/>
</dbReference>
<comment type="subcellular location">
    <subcellularLocation>
        <location evidence="1">Nucleus</location>
    </subcellularLocation>
</comment>
<dbReference type="InterPro" id="IPR051219">
    <property type="entry name" value="Heterochromatin_chromo-domain"/>
</dbReference>
<dbReference type="PROSITE" id="PS50013">
    <property type="entry name" value="CHROMO_2"/>
    <property type="match status" value="1"/>
</dbReference>
<dbReference type="InterPro" id="IPR023780">
    <property type="entry name" value="Chromo_domain"/>
</dbReference>
<proteinExistence type="predicted"/>
<keyword evidence="3" id="KW-0539">Nucleus</keyword>
<feature type="domain" description="Chromo" evidence="5">
    <location>
        <begin position="455"/>
        <end position="513"/>
    </location>
</feature>
<evidence type="ECO:0000256" key="1">
    <source>
        <dbReference type="ARBA" id="ARBA00004123"/>
    </source>
</evidence>
<feature type="region of interest" description="Disordered" evidence="4">
    <location>
        <begin position="169"/>
        <end position="207"/>
    </location>
</feature>
<dbReference type="InterPro" id="IPR016197">
    <property type="entry name" value="Chromo-like_dom_sf"/>
</dbReference>